<dbReference type="Proteomes" id="UP001165275">
    <property type="component" value="Unassembled WGS sequence"/>
</dbReference>
<proteinExistence type="predicted"/>
<dbReference type="EMBL" id="JAGQDC010000006">
    <property type="protein sequence ID" value="MCL1029418.1"/>
    <property type="molecule type" value="Genomic_DNA"/>
</dbReference>
<organism evidence="1 2">
    <name type="scientific">Serratia silvae</name>
    <dbReference type="NCBI Taxonomy" id="2824122"/>
    <lineage>
        <taxon>Bacteria</taxon>
        <taxon>Pseudomonadati</taxon>
        <taxon>Pseudomonadota</taxon>
        <taxon>Gammaproteobacteria</taxon>
        <taxon>Enterobacterales</taxon>
        <taxon>Yersiniaceae</taxon>
        <taxon>Serratia</taxon>
    </lineage>
</organism>
<sequence length="383" mass="42214">MCNELLSPRDDAEPSKNVGDFVASCDLYLMDVITKKLLPNRHYRIINPISGKAILGTSSSDGKIQKKFKYAHVEILPVNDKKYEDDAIIASASKLINQTLWRYIEVGDNLVINSPGSLNTSAPLPIMNGVNTIYMDWLRDKMGADPWPEHNSATMPPYQYSINGMRNNGISITEADINSVEFTGSPSVPKRAVLIGVNDLMGGFKSKGKGYAYLNSLEMSTLPSDMNISSCFMHHINSGNLPSHYFYVLGHGNTTVLAGYDDSGSEVRYYNDNRSLRALLMKMESNGYSSDKTVIFLACHLGNGVGSFAEKFSQIKGVGTVYAFTGFGWFGGTRPFWCAGGYTVNYKKINAAGTEVNRERLIPTDKVNGHWRIFNTATAAIKS</sequence>
<evidence type="ECO:0008006" key="3">
    <source>
        <dbReference type="Google" id="ProtNLM"/>
    </source>
</evidence>
<dbReference type="RefSeq" id="WP_248945637.1">
    <property type="nucleotide sequence ID" value="NZ_JAGQDC010000006.1"/>
</dbReference>
<accession>A0ABT0KBL7</accession>
<keyword evidence="2" id="KW-1185">Reference proteome</keyword>
<evidence type="ECO:0000313" key="1">
    <source>
        <dbReference type="EMBL" id="MCL1029418.1"/>
    </source>
</evidence>
<evidence type="ECO:0000313" key="2">
    <source>
        <dbReference type="Proteomes" id="UP001165275"/>
    </source>
</evidence>
<comment type="caution">
    <text evidence="1">The sequence shown here is derived from an EMBL/GenBank/DDBJ whole genome shotgun (WGS) entry which is preliminary data.</text>
</comment>
<reference evidence="1" key="1">
    <citation type="submission" date="2021-04" db="EMBL/GenBank/DDBJ databases">
        <title>Genome sequence of Serratia sp. arafor3.</title>
        <authorList>
            <person name="Besaury L."/>
        </authorList>
    </citation>
    <scope>NUCLEOTIDE SEQUENCE</scope>
    <source>
        <strain evidence="1">Arafor3</strain>
    </source>
</reference>
<protein>
    <recommendedName>
        <fullName evidence="3">Peptidase C80 domain-containing protein</fullName>
    </recommendedName>
</protein>
<gene>
    <name evidence="1" type="ORF">KAJ71_10355</name>
</gene>
<name>A0ABT0KBL7_9GAMM</name>